<feature type="domain" description="Glycosyltransferase family 28 N-terminal" evidence="4">
    <location>
        <begin position="231"/>
        <end position="295"/>
    </location>
</feature>
<evidence type="ECO:0000313" key="6">
    <source>
        <dbReference type="EMBL" id="GAQ87657.1"/>
    </source>
</evidence>
<evidence type="ECO:0000256" key="2">
    <source>
        <dbReference type="SAM" id="MobiDB-lite"/>
    </source>
</evidence>
<keyword evidence="3" id="KW-0732">Signal</keyword>
<dbReference type="EMBL" id="DF237317">
    <property type="protein sequence ID" value="GAQ87657.1"/>
    <property type="molecule type" value="Genomic_DNA"/>
</dbReference>
<feature type="signal peptide" evidence="3">
    <location>
        <begin position="1"/>
        <end position="23"/>
    </location>
</feature>
<feature type="region of interest" description="Disordered" evidence="2">
    <location>
        <begin position="669"/>
        <end position="694"/>
    </location>
</feature>
<dbReference type="Pfam" id="PF06722">
    <property type="entry name" value="EryCIII-like_C"/>
    <property type="match status" value="1"/>
</dbReference>
<dbReference type="PANTHER" id="PTHR48050">
    <property type="entry name" value="STEROL 3-BETA-GLUCOSYLTRANSFERASE"/>
    <property type="match status" value="1"/>
</dbReference>
<dbReference type="OrthoDB" id="5835829at2759"/>
<feature type="compositionally biased region" description="Basic and acidic residues" evidence="2">
    <location>
        <begin position="378"/>
        <end position="388"/>
    </location>
</feature>
<dbReference type="InterPro" id="IPR002213">
    <property type="entry name" value="UDP_glucos_trans"/>
</dbReference>
<dbReference type="CDD" id="cd03784">
    <property type="entry name" value="GT1_Gtf-like"/>
    <property type="match status" value="1"/>
</dbReference>
<gene>
    <name evidence="6" type="ORF">KFL_003680070</name>
</gene>
<dbReference type="InterPro" id="IPR004276">
    <property type="entry name" value="GlycoTrans_28_N"/>
</dbReference>
<dbReference type="InterPro" id="IPR050426">
    <property type="entry name" value="Glycosyltransferase_28"/>
</dbReference>
<dbReference type="PANTHER" id="PTHR48050:SF13">
    <property type="entry name" value="STEROL 3-BETA-GLUCOSYLTRANSFERASE UGT80A2"/>
    <property type="match status" value="1"/>
</dbReference>
<feature type="region of interest" description="Disordered" evidence="2">
    <location>
        <begin position="142"/>
        <end position="174"/>
    </location>
</feature>
<dbReference type="Proteomes" id="UP000054558">
    <property type="component" value="Unassembled WGS sequence"/>
</dbReference>
<dbReference type="InterPro" id="IPR010610">
    <property type="entry name" value="EryCIII-like_C"/>
</dbReference>
<feature type="compositionally biased region" description="Polar residues" evidence="2">
    <location>
        <begin position="399"/>
        <end position="418"/>
    </location>
</feature>
<feature type="region of interest" description="Disordered" evidence="2">
    <location>
        <begin position="47"/>
        <end position="122"/>
    </location>
</feature>
<protein>
    <submittedName>
        <fullName evidence="6">Uncharacterized protein</fullName>
    </submittedName>
</protein>
<proteinExistence type="predicted"/>
<evidence type="ECO:0000256" key="1">
    <source>
        <dbReference type="ARBA" id="ARBA00022679"/>
    </source>
</evidence>
<feature type="compositionally biased region" description="Polar residues" evidence="2">
    <location>
        <begin position="362"/>
        <end position="375"/>
    </location>
</feature>
<evidence type="ECO:0000259" key="4">
    <source>
        <dbReference type="Pfam" id="PF03033"/>
    </source>
</evidence>
<evidence type="ECO:0000313" key="7">
    <source>
        <dbReference type="Proteomes" id="UP000054558"/>
    </source>
</evidence>
<evidence type="ECO:0000256" key="3">
    <source>
        <dbReference type="SAM" id="SignalP"/>
    </source>
</evidence>
<dbReference type="PROSITE" id="PS51257">
    <property type="entry name" value="PROKAR_LIPOPROTEIN"/>
    <property type="match status" value="1"/>
</dbReference>
<dbReference type="GO" id="GO:0005975">
    <property type="term" value="P:carbohydrate metabolic process"/>
    <property type="evidence" value="ECO:0007669"/>
    <property type="project" value="InterPro"/>
</dbReference>
<accession>A0A1Y1IFZ5</accession>
<evidence type="ECO:0000259" key="5">
    <source>
        <dbReference type="Pfam" id="PF06722"/>
    </source>
</evidence>
<dbReference type="GO" id="GO:0016906">
    <property type="term" value="F:sterol 3-beta-glucosyltransferase activity"/>
    <property type="evidence" value="ECO:0007669"/>
    <property type="project" value="UniProtKB-ARBA"/>
</dbReference>
<reference evidence="6 7" key="1">
    <citation type="journal article" date="2014" name="Nat. Commun.">
        <title>Klebsormidium flaccidum genome reveals primary factors for plant terrestrial adaptation.</title>
        <authorList>
            <person name="Hori K."/>
            <person name="Maruyama F."/>
            <person name="Fujisawa T."/>
            <person name="Togashi T."/>
            <person name="Yamamoto N."/>
            <person name="Seo M."/>
            <person name="Sato S."/>
            <person name="Yamada T."/>
            <person name="Mori H."/>
            <person name="Tajima N."/>
            <person name="Moriyama T."/>
            <person name="Ikeuchi M."/>
            <person name="Watanabe M."/>
            <person name="Wada H."/>
            <person name="Kobayashi K."/>
            <person name="Saito M."/>
            <person name="Masuda T."/>
            <person name="Sasaki-Sekimoto Y."/>
            <person name="Mashiguchi K."/>
            <person name="Awai K."/>
            <person name="Shimojima M."/>
            <person name="Masuda S."/>
            <person name="Iwai M."/>
            <person name="Nobusawa T."/>
            <person name="Narise T."/>
            <person name="Kondo S."/>
            <person name="Saito H."/>
            <person name="Sato R."/>
            <person name="Murakawa M."/>
            <person name="Ihara Y."/>
            <person name="Oshima-Yamada Y."/>
            <person name="Ohtaka K."/>
            <person name="Satoh M."/>
            <person name="Sonobe K."/>
            <person name="Ishii M."/>
            <person name="Ohtani R."/>
            <person name="Kanamori-Sato M."/>
            <person name="Honoki R."/>
            <person name="Miyazaki D."/>
            <person name="Mochizuki H."/>
            <person name="Umetsu J."/>
            <person name="Higashi K."/>
            <person name="Shibata D."/>
            <person name="Kamiya Y."/>
            <person name="Sato N."/>
            <person name="Nakamura Y."/>
            <person name="Tabata S."/>
            <person name="Ida S."/>
            <person name="Kurokawa K."/>
            <person name="Ohta H."/>
        </authorList>
    </citation>
    <scope>NUCLEOTIDE SEQUENCE [LARGE SCALE GENOMIC DNA]</scope>
    <source>
        <strain evidence="6 7">NIES-2285</strain>
    </source>
</reference>
<dbReference type="SUPFAM" id="SSF53756">
    <property type="entry name" value="UDP-Glycosyltransferase/glycogen phosphorylase"/>
    <property type="match status" value="2"/>
</dbReference>
<organism evidence="6 7">
    <name type="scientific">Klebsormidium nitens</name>
    <name type="common">Green alga</name>
    <name type="synonym">Ulothrix nitens</name>
    <dbReference type="NCBI Taxonomy" id="105231"/>
    <lineage>
        <taxon>Eukaryota</taxon>
        <taxon>Viridiplantae</taxon>
        <taxon>Streptophyta</taxon>
        <taxon>Klebsormidiophyceae</taxon>
        <taxon>Klebsormidiales</taxon>
        <taxon>Klebsormidiaceae</taxon>
        <taxon>Klebsormidium</taxon>
    </lineage>
</organism>
<feature type="domain" description="Erythromycin biosynthesis protein CIII-like C-terminal" evidence="5">
    <location>
        <begin position="713"/>
        <end position="798"/>
    </location>
</feature>
<feature type="compositionally biased region" description="Basic and acidic residues" evidence="2">
    <location>
        <begin position="674"/>
        <end position="684"/>
    </location>
</feature>
<feature type="compositionally biased region" description="Basic and acidic residues" evidence="2">
    <location>
        <begin position="149"/>
        <end position="159"/>
    </location>
</feature>
<dbReference type="AlphaFoldDB" id="A0A1Y1IFZ5"/>
<name>A0A1Y1IFZ5_KLENI</name>
<feature type="compositionally biased region" description="Polar residues" evidence="2">
    <location>
        <begin position="162"/>
        <end position="171"/>
    </location>
</feature>
<feature type="region of interest" description="Disordered" evidence="2">
    <location>
        <begin position="361"/>
        <end position="418"/>
    </location>
</feature>
<dbReference type="Pfam" id="PF03033">
    <property type="entry name" value="Glyco_transf_28"/>
    <property type="match status" value="1"/>
</dbReference>
<dbReference type="STRING" id="105231.A0A1Y1IFZ5"/>
<dbReference type="Gene3D" id="3.40.50.2000">
    <property type="entry name" value="Glycogen Phosphorylase B"/>
    <property type="match status" value="3"/>
</dbReference>
<feature type="chain" id="PRO_5012395074" evidence="3">
    <location>
        <begin position="24"/>
        <end position="934"/>
    </location>
</feature>
<keyword evidence="1" id="KW-0808">Transferase</keyword>
<keyword evidence="7" id="KW-1185">Reference proteome</keyword>
<sequence>MSWQRLAFRSSAALLVTPSALLASCYLPMGTFDSDCIQVPVEPSAPIGQEVASSDSPVSKEVHTGPHHLTPVEWRGVPKYLTHKGSDANRGPSSTSAGPAVHNSGARSWPAEHHSSGDESSSSAIGWLKKWLGAAKEEGHLTAPLLNSEEERPASDRGRLQNGPSLMTASQRKADNCRNVAGEENGGIVGDPDAKLRGLQAQATSDVGTGKSSDLAGFEESALASGLKLNILLLVIGTRGDVQPMAALGRVLQEKYGHRVRVATHAPFKDAVEAQGLEFFPMPGNPNFLIDKMVSSSTSAQWSLPSSPSAILAVRRWFKGIIFSHWPACTAPVPSPGHQPISVQPARQSEAPHWSLNVAANDASTGSESGASLPSSFRKVEAEGRPSDADGTPSELESRMTSGQSAVPPQPASSATLQPAGSFSDLRVAALNGGSEAESLPASSRADLKPSVSAEFTPDLIVATPTTQVALSCAQALGVPLHVFYLMPYTRTRHLPHPLSGGTLPGPNGSKATRFSWSLIESVSALGVWNYVNRFRRQVLRLQLLPRGALSEFFLLEALAVPTTYAFSPDLVPRPRDWGDHIRVVNYVYDDSLTSRYQPSPLLQRFLDAGPPPVYIGFGSMKLDHTDDVMDTLITAVRAAGVRAVIHKRGWADDVDALQKRLAAFGTHRRGPRRGMDARKDRSASMDSADGGLRGRRASGSFVSDDILVYEEEVPHGWLFPRCQAVVTHGGAGTVGAALRAGKPVMVVPFWGDQFLWGQLVAAAGVGPSAVPVSKLTEDALANGLEAMSRDDVVRAAARLGERINSRENGVLAAAEHIQSSLPLEALRCDACGERSARAWACHKLQKLCPTCLQDLARGALKPPEVLPYVPLEWRLSRPRGDCCGMCPEKVFTPEQMREAGWRSSTAVRRVVGAFRFPQGDESAARRESPAGGS</sequence>